<name>A9IEF5_BORPD</name>
<evidence type="ECO:0000313" key="2">
    <source>
        <dbReference type="Proteomes" id="UP000001225"/>
    </source>
</evidence>
<evidence type="ECO:0000313" key="1">
    <source>
        <dbReference type="EMBL" id="CAP41742.1"/>
    </source>
</evidence>
<organism evidence="1 2">
    <name type="scientific">Bordetella petrii (strain ATCC BAA-461 / DSM 12804 / CCUG 43448 / CIP 107267 / Se-1111R)</name>
    <dbReference type="NCBI Taxonomy" id="340100"/>
    <lineage>
        <taxon>Bacteria</taxon>
        <taxon>Pseudomonadati</taxon>
        <taxon>Pseudomonadota</taxon>
        <taxon>Betaproteobacteria</taxon>
        <taxon>Burkholderiales</taxon>
        <taxon>Alcaligenaceae</taxon>
        <taxon>Bordetella</taxon>
    </lineage>
</organism>
<dbReference type="AlphaFoldDB" id="A9IEF5"/>
<dbReference type="STRING" id="94624.Bpet1407"/>
<sequence length="63" mass="7094">MRGVNWHEDRAFFHDCAGRVRSLPTSWTDLVAEDPFNAVAAGRAAFRLRELLDLVQLIGSLKP</sequence>
<dbReference type="KEGG" id="bpt:Bpet1407"/>
<dbReference type="eggNOG" id="ENOG5033B2C">
    <property type="taxonomic scope" value="Bacteria"/>
</dbReference>
<proteinExistence type="predicted"/>
<dbReference type="EMBL" id="AM902716">
    <property type="protein sequence ID" value="CAP41742.1"/>
    <property type="molecule type" value="Genomic_DNA"/>
</dbReference>
<dbReference type="Pfam" id="PF17342">
    <property type="entry name" value="DUF5372"/>
    <property type="match status" value="1"/>
</dbReference>
<reference evidence="1 2" key="1">
    <citation type="journal article" date="2008" name="BMC Genomics">
        <title>The missing link: Bordetella petrii is endowed with both the metabolic versatility of environmental bacteria and virulence traits of pathogenic Bordetellae.</title>
        <authorList>
            <person name="Gross R."/>
            <person name="Guzman C.A."/>
            <person name="Sebaihia M."/>
            <person name="Martins Dos Santos V.A."/>
            <person name="Pieper D.H."/>
            <person name="Koebnik R."/>
            <person name="Lechner M."/>
            <person name="Bartels D."/>
            <person name="Buhrmester J."/>
            <person name="Choudhuri J.V."/>
            <person name="Ebensen T."/>
            <person name="Gaigalat L."/>
            <person name="Herrmann S."/>
            <person name="Khachane A.N."/>
            <person name="Larisch C."/>
            <person name="Link S."/>
            <person name="Linke B."/>
            <person name="Meyer F."/>
            <person name="Mormann S."/>
            <person name="Nakunst D."/>
            <person name="Rueckert C."/>
            <person name="Schneiker-Bekel S."/>
            <person name="Schulze K."/>
            <person name="Vorhoelter F.J."/>
            <person name="Yevsa T."/>
            <person name="Engle J.T."/>
            <person name="Goldman W.E."/>
            <person name="Puehler A."/>
            <person name="Goebel U.B."/>
            <person name="Goesmann A."/>
            <person name="Bloecker H."/>
            <person name="Kaiser O."/>
            <person name="Martinez-Arias R."/>
        </authorList>
    </citation>
    <scope>NUCLEOTIDE SEQUENCE [LARGE SCALE GENOMIC DNA]</scope>
    <source>
        <strain evidence="2">ATCC BAA-461 / DSM 12804 / CCUG 43448 / CIP 107267 / Se-1111R</strain>
    </source>
</reference>
<dbReference type="Proteomes" id="UP000001225">
    <property type="component" value="Chromosome"/>
</dbReference>
<keyword evidence="2" id="KW-1185">Reference proteome</keyword>
<dbReference type="InterPro" id="IPR035315">
    <property type="entry name" value="DUF5372"/>
</dbReference>
<accession>A9IEF5</accession>
<gene>
    <name evidence="1" type="ordered locus">Bpet1407</name>
</gene>
<protein>
    <submittedName>
        <fullName evidence="1">Uncharacterized protein</fullName>
    </submittedName>
</protein>